<dbReference type="InterPro" id="IPR005145">
    <property type="entry name" value="Sua5_C"/>
</dbReference>
<dbReference type="SUPFAM" id="SSF52788">
    <property type="entry name" value="Phosphotyrosine protein phosphatases I"/>
    <property type="match status" value="1"/>
</dbReference>
<dbReference type="EMBL" id="JADCKB010000033">
    <property type="protein sequence ID" value="MBE5041076.1"/>
    <property type="molecule type" value="Genomic_DNA"/>
</dbReference>
<reference evidence="16" key="1">
    <citation type="submission" date="2020-10" db="EMBL/GenBank/DDBJ databases">
        <title>ChiBAC.</title>
        <authorList>
            <person name="Zenner C."/>
            <person name="Hitch T.C.A."/>
            <person name="Clavel T."/>
        </authorList>
    </citation>
    <scope>NUCLEOTIDE SEQUENCE</scope>
    <source>
        <strain evidence="16">DSM 107454</strain>
    </source>
</reference>
<evidence type="ECO:0000313" key="17">
    <source>
        <dbReference type="Proteomes" id="UP000806542"/>
    </source>
</evidence>
<keyword evidence="11" id="KW-0067">ATP-binding</keyword>
<evidence type="ECO:0000256" key="2">
    <source>
        <dbReference type="ARBA" id="ARBA00007663"/>
    </source>
</evidence>
<dbReference type="SMART" id="SM00226">
    <property type="entry name" value="LMWPc"/>
    <property type="match status" value="1"/>
</dbReference>
<dbReference type="GO" id="GO:0061710">
    <property type="term" value="F:L-threonylcarbamoyladenylate synthase"/>
    <property type="evidence" value="ECO:0007669"/>
    <property type="project" value="UniProtKB-EC"/>
</dbReference>
<dbReference type="Gene3D" id="3.40.50.11030">
    <property type="entry name" value="Threonylcarbamoyl-AMP synthase, C-terminal domain"/>
    <property type="match status" value="1"/>
</dbReference>
<keyword evidence="7" id="KW-0819">tRNA processing</keyword>
<dbReference type="FunFam" id="3.90.870.10:FF:000009">
    <property type="entry name" value="Threonylcarbamoyl-AMP synthase, putative"/>
    <property type="match status" value="1"/>
</dbReference>
<accession>A0A9D5M2S8</accession>
<dbReference type="PANTHER" id="PTHR17490:SF16">
    <property type="entry name" value="THREONYLCARBAMOYL-AMP SYNTHASE"/>
    <property type="match status" value="1"/>
</dbReference>
<evidence type="ECO:0000256" key="7">
    <source>
        <dbReference type="ARBA" id="ARBA00022694"/>
    </source>
</evidence>
<dbReference type="InterPro" id="IPR038385">
    <property type="entry name" value="Sua5/YwlC_C"/>
</dbReference>
<dbReference type="GO" id="GO:0006450">
    <property type="term" value="P:regulation of translational fidelity"/>
    <property type="evidence" value="ECO:0007669"/>
    <property type="project" value="TreeGrafter"/>
</dbReference>
<dbReference type="PROSITE" id="PS51163">
    <property type="entry name" value="YRDC"/>
    <property type="match status" value="1"/>
</dbReference>
<dbReference type="InterPro" id="IPR006070">
    <property type="entry name" value="Sua5-like_dom"/>
</dbReference>
<sequence length="483" mass="51944">MEKKDTKYLTPSPADLETAAEILRQGGTVIFPTETVYGLGANALSADAVKKIFAAKGRPTDNPLIVHIADVTELSKLTADISPAAQKLIDAFWPGPLTLIFKKSPQIPSAVTGGLNTVAIRMPSSEIARKLLQITKLPIAAPSANLSGKPSPTSFRYVKTDMDGRVDAIIDGGDCPVGVESTVLDVSGETPILFRPGKVTREQIENLIGPIKTVSHVQEGETPKSPGLKYKHYAPNAKVLILHGSLEQVQDYINHQKNLRVGMLVFDEFPPLYGIAAKRSLGSRSKPQEAAHRLFTALRELDDEKADVILAPEIPDSGIFSAVRNRLYRAAGGVILDLTKQNQKILFVCTGNTCRSPMAEGLLRSQNSTFSVSSAGLFADGSPVSDHAVSALAELGIDISGHRSRQLTPAMAEEADLILTMTNAHRKMLETTIPQAASKTLTLSQWAGETGDVSDPFGGSQEDYNICRDQILTLIQKGLSLHP</sequence>
<dbReference type="Gene3D" id="3.40.50.2300">
    <property type="match status" value="1"/>
</dbReference>
<evidence type="ECO:0000256" key="10">
    <source>
        <dbReference type="ARBA" id="ARBA00022801"/>
    </source>
</evidence>
<dbReference type="EC" id="2.7.7.87" evidence="4"/>
<dbReference type="InterPro" id="IPR050156">
    <property type="entry name" value="TC-AMP_synthase_SUA5"/>
</dbReference>
<keyword evidence="8" id="KW-0548">Nucleotidyltransferase</keyword>
<dbReference type="GO" id="GO:0005737">
    <property type="term" value="C:cytoplasm"/>
    <property type="evidence" value="ECO:0007669"/>
    <property type="project" value="UniProtKB-SubCell"/>
</dbReference>
<dbReference type="GO" id="GO:0005524">
    <property type="term" value="F:ATP binding"/>
    <property type="evidence" value="ECO:0007669"/>
    <property type="project" value="UniProtKB-KW"/>
</dbReference>
<dbReference type="PRINTS" id="PR00719">
    <property type="entry name" value="LMWPTPASE"/>
</dbReference>
<protein>
    <recommendedName>
        <fullName evidence="12">L-threonylcarbamoyladenylate synthase</fullName>
        <ecNumber evidence="4">2.7.7.87</ecNumber>
    </recommendedName>
    <alternativeName>
        <fullName evidence="12">L-threonylcarbamoyladenylate synthase</fullName>
    </alternativeName>
</protein>
<dbReference type="PANTHER" id="PTHR17490">
    <property type="entry name" value="SUA5"/>
    <property type="match status" value="1"/>
</dbReference>
<dbReference type="NCBIfam" id="TIGR00057">
    <property type="entry name" value="L-threonylcarbamoyladenylate synthase"/>
    <property type="match status" value="1"/>
</dbReference>
<evidence type="ECO:0000256" key="4">
    <source>
        <dbReference type="ARBA" id="ARBA00012584"/>
    </source>
</evidence>
<feature type="active site" evidence="14">
    <location>
        <position position="355"/>
    </location>
</feature>
<dbReference type="Pfam" id="PF01300">
    <property type="entry name" value="Sua5_yciO_yrdC"/>
    <property type="match status" value="1"/>
</dbReference>
<comment type="catalytic activity">
    <reaction evidence="13">
        <text>L-threonine + hydrogencarbonate + ATP = L-threonylcarbamoyladenylate + diphosphate + H2O</text>
        <dbReference type="Rhea" id="RHEA:36407"/>
        <dbReference type="ChEBI" id="CHEBI:15377"/>
        <dbReference type="ChEBI" id="CHEBI:17544"/>
        <dbReference type="ChEBI" id="CHEBI:30616"/>
        <dbReference type="ChEBI" id="CHEBI:33019"/>
        <dbReference type="ChEBI" id="CHEBI:57926"/>
        <dbReference type="ChEBI" id="CHEBI:73682"/>
        <dbReference type="EC" id="2.7.7.87"/>
    </reaction>
</comment>
<evidence type="ECO:0000256" key="11">
    <source>
        <dbReference type="ARBA" id="ARBA00022840"/>
    </source>
</evidence>
<dbReference type="CDD" id="cd16344">
    <property type="entry name" value="LMWPAP"/>
    <property type="match status" value="1"/>
</dbReference>
<evidence type="ECO:0000256" key="8">
    <source>
        <dbReference type="ARBA" id="ARBA00022695"/>
    </source>
</evidence>
<dbReference type="GO" id="GO:0008033">
    <property type="term" value="P:tRNA processing"/>
    <property type="evidence" value="ECO:0007669"/>
    <property type="project" value="UniProtKB-KW"/>
</dbReference>
<keyword evidence="5" id="KW-0963">Cytoplasm</keyword>
<evidence type="ECO:0000256" key="13">
    <source>
        <dbReference type="ARBA" id="ARBA00048366"/>
    </source>
</evidence>
<feature type="active site" description="Proton donor" evidence="14">
    <location>
        <position position="455"/>
    </location>
</feature>
<keyword evidence="9" id="KW-0547">Nucleotide-binding</keyword>
<evidence type="ECO:0000256" key="6">
    <source>
        <dbReference type="ARBA" id="ARBA00022679"/>
    </source>
</evidence>
<keyword evidence="6" id="KW-0808">Transferase</keyword>
<feature type="domain" description="YrdC-like" evidence="15">
    <location>
        <begin position="13"/>
        <end position="199"/>
    </location>
</feature>
<dbReference type="GO" id="GO:0004725">
    <property type="term" value="F:protein tyrosine phosphatase activity"/>
    <property type="evidence" value="ECO:0007669"/>
    <property type="project" value="InterPro"/>
</dbReference>
<evidence type="ECO:0000256" key="12">
    <source>
        <dbReference type="ARBA" id="ARBA00029774"/>
    </source>
</evidence>
<evidence type="ECO:0000256" key="3">
    <source>
        <dbReference type="ARBA" id="ARBA00011063"/>
    </source>
</evidence>
<gene>
    <name evidence="16" type="ORF">INF28_11460</name>
</gene>
<dbReference type="GO" id="GO:0000049">
    <property type="term" value="F:tRNA binding"/>
    <property type="evidence" value="ECO:0007669"/>
    <property type="project" value="TreeGrafter"/>
</dbReference>
<dbReference type="InterPro" id="IPR017945">
    <property type="entry name" value="DHBP_synth_RibB-like_a/b_dom"/>
</dbReference>
<dbReference type="RefSeq" id="WP_226393613.1">
    <property type="nucleotide sequence ID" value="NZ_JADCKB010000033.1"/>
</dbReference>
<dbReference type="InterPro" id="IPR023485">
    <property type="entry name" value="Ptyr_pPase"/>
</dbReference>
<evidence type="ECO:0000259" key="15">
    <source>
        <dbReference type="PROSITE" id="PS51163"/>
    </source>
</evidence>
<comment type="caution">
    <text evidence="16">The sequence shown here is derived from an EMBL/GenBank/DDBJ whole genome shotgun (WGS) entry which is preliminary data.</text>
</comment>
<evidence type="ECO:0000256" key="1">
    <source>
        <dbReference type="ARBA" id="ARBA00004496"/>
    </source>
</evidence>
<dbReference type="GO" id="GO:0003725">
    <property type="term" value="F:double-stranded RNA binding"/>
    <property type="evidence" value="ECO:0007669"/>
    <property type="project" value="InterPro"/>
</dbReference>
<dbReference type="Gene3D" id="3.90.870.10">
    <property type="entry name" value="DHBP synthase"/>
    <property type="match status" value="1"/>
</dbReference>
<keyword evidence="17" id="KW-1185">Reference proteome</keyword>
<comment type="similarity">
    <text evidence="3">Belongs to the low molecular weight phosphotyrosine protein phosphatase family.</text>
</comment>
<dbReference type="Pfam" id="PF03481">
    <property type="entry name" value="Sua5_C"/>
    <property type="match status" value="1"/>
</dbReference>
<dbReference type="AlphaFoldDB" id="A0A9D5M2S8"/>
<evidence type="ECO:0000256" key="9">
    <source>
        <dbReference type="ARBA" id="ARBA00022741"/>
    </source>
</evidence>
<dbReference type="Pfam" id="PF01451">
    <property type="entry name" value="LMWPc"/>
    <property type="match status" value="1"/>
</dbReference>
<name>A0A9D5M2S8_9FIRM</name>
<dbReference type="SUPFAM" id="SSF55821">
    <property type="entry name" value="YrdC/RibB"/>
    <property type="match status" value="1"/>
</dbReference>
<feature type="active site" description="Nucleophile" evidence="14">
    <location>
        <position position="349"/>
    </location>
</feature>
<dbReference type="InterPro" id="IPR017867">
    <property type="entry name" value="Tyr_phospatase_low_mol_wt"/>
</dbReference>
<evidence type="ECO:0000313" key="16">
    <source>
        <dbReference type="EMBL" id="MBE5041076.1"/>
    </source>
</evidence>
<dbReference type="InterPro" id="IPR036196">
    <property type="entry name" value="Ptyr_pPase_sf"/>
</dbReference>
<evidence type="ECO:0000256" key="5">
    <source>
        <dbReference type="ARBA" id="ARBA00022490"/>
    </source>
</evidence>
<comment type="similarity">
    <text evidence="2">Belongs to the SUA5 family.</text>
</comment>
<dbReference type="Proteomes" id="UP000806542">
    <property type="component" value="Unassembled WGS sequence"/>
</dbReference>
<organism evidence="16 17">
    <name type="scientific">Ructibacterium gallinarum</name>
    <dbReference type="NCBI Taxonomy" id="2779355"/>
    <lineage>
        <taxon>Bacteria</taxon>
        <taxon>Bacillati</taxon>
        <taxon>Bacillota</taxon>
        <taxon>Clostridia</taxon>
        <taxon>Eubacteriales</taxon>
        <taxon>Oscillospiraceae</taxon>
        <taxon>Ructibacterium</taxon>
    </lineage>
</organism>
<evidence type="ECO:0000256" key="14">
    <source>
        <dbReference type="PIRSR" id="PIRSR617867-1"/>
    </source>
</evidence>
<keyword evidence="10" id="KW-0378">Hydrolase</keyword>
<proteinExistence type="inferred from homology"/>
<comment type="subcellular location">
    <subcellularLocation>
        <location evidence="1">Cytoplasm</location>
    </subcellularLocation>
</comment>